<protein>
    <recommendedName>
        <fullName evidence="14">Polygalacturonase</fullName>
    </recommendedName>
</protein>
<dbReference type="AlphaFoldDB" id="A0AAN9KHB1"/>
<proteinExistence type="inferred from homology"/>
<keyword evidence="3" id="KW-0134">Cell wall</keyword>
<dbReference type="GO" id="GO:0004650">
    <property type="term" value="F:polygalacturonase activity"/>
    <property type="evidence" value="ECO:0007669"/>
    <property type="project" value="InterPro"/>
</dbReference>
<evidence type="ECO:0000256" key="11">
    <source>
        <dbReference type="SAM" id="SignalP"/>
    </source>
</evidence>
<evidence type="ECO:0000256" key="8">
    <source>
        <dbReference type="PROSITE-ProRule" id="PRU10052"/>
    </source>
</evidence>
<evidence type="ECO:0000256" key="2">
    <source>
        <dbReference type="ARBA" id="ARBA00008834"/>
    </source>
</evidence>
<keyword evidence="13" id="KW-1185">Reference proteome</keyword>
<comment type="similarity">
    <text evidence="2 9">Belongs to the glycosyl hydrolase 28 family.</text>
</comment>
<keyword evidence="7" id="KW-0961">Cell wall biogenesis/degradation</keyword>
<dbReference type="Gene3D" id="2.160.20.10">
    <property type="entry name" value="Single-stranded right-handed beta-helix, Pectin lyase-like"/>
    <property type="match status" value="1"/>
</dbReference>
<organism evidence="12 13">
    <name type="scientific">Clitoria ternatea</name>
    <name type="common">Butterfly pea</name>
    <dbReference type="NCBI Taxonomy" id="43366"/>
    <lineage>
        <taxon>Eukaryota</taxon>
        <taxon>Viridiplantae</taxon>
        <taxon>Streptophyta</taxon>
        <taxon>Embryophyta</taxon>
        <taxon>Tracheophyta</taxon>
        <taxon>Spermatophyta</taxon>
        <taxon>Magnoliopsida</taxon>
        <taxon>eudicotyledons</taxon>
        <taxon>Gunneridae</taxon>
        <taxon>Pentapetalae</taxon>
        <taxon>rosids</taxon>
        <taxon>fabids</taxon>
        <taxon>Fabales</taxon>
        <taxon>Fabaceae</taxon>
        <taxon>Papilionoideae</taxon>
        <taxon>50 kb inversion clade</taxon>
        <taxon>NPAAA clade</taxon>
        <taxon>indigoferoid/millettioid clade</taxon>
        <taxon>Phaseoleae</taxon>
        <taxon>Clitoria</taxon>
    </lineage>
</organism>
<name>A0AAN9KHB1_CLITE</name>
<evidence type="ECO:0000256" key="4">
    <source>
        <dbReference type="ARBA" id="ARBA00022525"/>
    </source>
</evidence>
<dbReference type="GO" id="GO:0071555">
    <property type="term" value="P:cell wall organization"/>
    <property type="evidence" value="ECO:0007669"/>
    <property type="project" value="UniProtKB-KW"/>
</dbReference>
<comment type="subcellular location">
    <subcellularLocation>
        <location evidence="1">Secreted</location>
        <location evidence="1">Cell wall</location>
    </subcellularLocation>
</comment>
<evidence type="ECO:0000313" key="13">
    <source>
        <dbReference type="Proteomes" id="UP001359559"/>
    </source>
</evidence>
<feature type="region of interest" description="Disordered" evidence="10">
    <location>
        <begin position="35"/>
        <end position="124"/>
    </location>
</feature>
<gene>
    <name evidence="12" type="ORF">RJT34_02020</name>
</gene>
<dbReference type="Pfam" id="PF00295">
    <property type="entry name" value="Glyco_hydro_28"/>
    <property type="match status" value="2"/>
</dbReference>
<keyword evidence="11" id="KW-0732">Signal</keyword>
<evidence type="ECO:0000313" key="12">
    <source>
        <dbReference type="EMBL" id="KAK7317625.1"/>
    </source>
</evidence>
<evidence type="ECO:0000256" key="1">
    <source>
        <dbReference type="ARBA" id="ARBA00004191"/>
    </source>
</evidence>
<evidence type="ECO:0008006" key="14">
    <source>
        <dbReference type="Google" id="ProtNLM"/>
    </source>
</evidence>
<evidence type="ECO:0000256" key="7">
    <source>
        <dbReference type="ARBA" id="ARBA00023316"/>
    </source>
</evidence>
<feature type="chain" id="PRO_5043008741" description="Polygalacturonase" evidence="11">
    <location>
        <begin position="30"/>
        <end position="543"/>
    </location>
</feature>
<feature type="compositionally biased region" description="Pro residues" evidence="10">
    <location>
        <begin position="90"/>
        <end position="107"/>
    </location>
</feature>
<dbReference type="GO" id="GO:0005975">
    <property type="term" value="P:carbohydrate metabolic process"/>
    <property type="evidence" value="ECO:0007669"/>
    <property type="project" value="InterPro"/>
</dbReference>
<evidence type="ECO:0000256" key="3">
    <source>
        <dbReference type="ARBA" id="ARBA00022512"/>
    </source>
</evidence>
<evidence type="ECO:0000256" key="10">
    <source>
        <dbReference type="SAM" id="MobiDB-lite"/>
    </source>
</evidence>
<dbReference type="InterPro" id="IPR012334">
    <property type="entry name" value="Pectin_lyas_fold"/>
</dbReference>
<dbReference type="Proteomes" id="UP001359559">
    <property type="component" value="Unassembled WGS sequence"/>
</dbReference>
<keyword evidence="5 9" id="KW-0378">Hydrolase</keyword>
<feature type="active site" evidence="8">
    <location>
        <position position="374"/>
    </location>
</feature>
<dbReference type="InterPro" id="IPR011050">
    <property type="entry name" value="Pectin_lyase_fold/virulence"/>
</dbReference>
<sequence length="543" mass="59309">MSGFSFRGFSYMLLIAFLIWSSNFEGCIARRGKHWRHNRDVSPSLYKKKGKTYGNGHNKYHGGGSKPKPPSHKTTPTLPKPPSYKSTPTIPKPPPYKNTPPPTYPLPPKEDTPSTPSPKPYNGGHSATFNVLDFGAKGDGKSDDTKAFESAWAEACKVEASTMLIPADYVFYVGPISFSGPYCKSNIVFQVDGTIVAPTSPNVWGKGILQWLEFSKLVGITIQGNGVIDGRGSVWWQDNPYDNPIDDEEKLIVPLNHSVGVPPMPIQSEMGGKMPYIKPTAVRFYGSFSPTVTGITIQNSPQCHLKFDNCNGVLVHDVTISSPGDSPNTDGIHLQNSKDVLIYGSSLACGDDCISIQTGCSNVYIHNVNCGPGHGISIGSLGKDNTRACVSNITVRDVNMHNTMNGVRIKTWQGGSGSVQGVLFSNIQLSEVQLPIVIDQFYCDKRSCKNQTSAVALAGINYERIRGTYTVKPVHFACSDSLPCVDVSLTTVELKPVQEQYHLYDPFCWQTYGELKTPTLPPIACLQIGKPSNNRIQTDHDLC</sequence>
<accession>A0AAN9KHB1</accession>
<keyword evidence="6 9" id="KW-0326">Glycosidase</keyword>
<dbReference type="SUPFAM" id="SSF51126">
    <property type="entry name" value="Pectin lyase-like"/>
    <property type="match status" value="1"/>
</dbReference>
<evidence type="ECO:0000256" key="6">
    <source>
        <dbReference type="ARBA" id="ARBA00023295"/>
    </source>
</evidence>
<dbReference type="FunFam" id="2.160.20.10:FF:000019">
    <property type="entry name" value="polygalacturonase At1g48100"/>
    <property type="match status" value="1"/>
</dbReference>
<feature type="compositionally biased region" description="Low complexity" evidence="10">
    <location>
        <begin position="72"/>
        <end position="89"/>
    </location>
</feature>
<evidence type="ECO:0000256" key="9">
    <source>
        <dbReference type="RuleBase" id="RU361169"/>
    </source>
</evidence>
<reference evidence="12 13" key="1">
    <citation type="submission" date="2024-01" db="EMBL/GenBank/DDBJ databases">
        <title>The genomes of 5 underutilized Papilionoideae crops provide insights into root nodulation and disease resistance.</title>
        <authorList>
            <person name="Yuan L."/>
        </authorList>
    </citation>
    <scope>NUCLEOTIDE SEQUENCE [LARGE SCALE GENOMIC DNA]</scope>
    <source>
        <strain evidence="12">LY-2023</strain>
        <tissue evidence="12">Leaf</tissue>
    </source>
</reference>
<dbReference type="InterPro" id="IPR000743">
    <property type="entry name" value="Glyco_hydro_28"/>
</dbReference>
<dbReference type="EMBL" id="JAYKXN010000001">
    <property type="protein sequence ID" value="KAK7317625.1"/>
    <property type="molecule type" value="Genomic_DNA"/>
</dbReference>
<keyword evidence="4" id="KW-0964">Secreted</keyword>
<evidence type="ECO:0000256" key="5">
    <source>
        <dbReference type="ARBA" id="ARBA00022801"/>
    </source>
</evidence>
<feature type="signal peptide" evidence="11">
    <location>
        <begin position="1"/>
        <end position="29"/>
    </location>
</feature>
<dbReference type="PANTHER" id="PTHR31375">
    <property type="match status" value="1"/>
</dbReference>
<dbReference type="PROSITE" id="PS00502">
    <property type="entry name" value="POLYGALACTURONASE"/>
    <property type="match status" value="1"/>
</dbReference>
<dbReference type="InterPro" id="IPR006626">
    <property type="entry name" value="PbH1"/>
</dbReference>
<dbReference type="SMART" id="SM00710">
    <property type="entry name" value="PbH1"/>
    <property type="match status" value="5"/>
</dbReference>
<comment type="caution">
    <text evidence="12">The sequence shown here is derived from an EMBL/GenBank/DDBJ whole genome shotgun (WGS) entry which is preliminary data.</text>
</comment>